<dbReference type="GeneID" id="67444777"/>
<reference evidence="1 2" key="1">
    <citation type="submission" date="2021-08" db="EMBL/GenBank/DDBJ databases">
        <title>Shewanella putrefaciens YZ-J, complete genome.</title>
        <authorList>
            <person name="Yi Z."/>
        </authorList>
    </citation>
    <scope>NUCLEOTIDE SEQUENCE [LARGE SCALE GENOMIC DNA]</scope>
    <source>
        <strain evidence="1 2">YZ-J</strain>
    </source>
</reference>
<name>A0ABX8XAF0_SHEPU</name>
<gene>
    <name evidence="1" type="ORF">K3G22_15915</name>
</gene>
<dbReference type="EMBL" id="CP080635">
    <property type="protein sequence ID" value="QYX72213.1"/>
    <property type="molecule type" value="Genomic_DNA"/>
</dbReference>
<proteinExistence type="predicted"/>
<dbReference type="RefSeq" id="WP_011788127.1">
    <property type="nucleotide sequence ID" value="NZ_BMPK01000001.1"/>
</dbReference>
<organism evidence="1 2">
    <name type="scientific">Shewanella putrefaciens</name>
    <name type="common">Pseudomonas putrefaciens</name>
    <dbReference type="NCBI Taxonomy" id="24"/>
    <lineage>
        <taxon>Bacteria</taxon>
        <taxon>Pseudomonadati</taxon>
        <taxon>Pseudomonadota</taxon>
        <taxon>Gammaproteobacteria</taxon>
        <taxon>Alteromonadales</taxon>
        <taxon>Shewanellaceae</taxon>
        <taxon>Shewanella</taxon>
    </lineage>
</organism>
<dbReference type="Proteomes" id="UP000827084">
    <property type="component" value="Chromosome"/>
</dbReference>
<evidence type="ECO:0000313" key="1">
    <source>
        <dbReference type="EMBL" id="QYX72213.1"/>
    </source>
</evidence>
<sequence length="92" mass="9550">MTLKTNELSNFFIRGAVAAALLTALQQTDGAKKKKSKPKAKKVLKRALQGGVATAVGMGVANAVEVKEYEQALLLLLGGGAGIASIELLIKD</sequence>
<evidence type="ECO:0000313" key="2">
    <source>
        <dbReference type="Proteomes" id="UP000827084"/>
    </source>
</evidence>
<accession>A0ABX8XAF0</accession>
<keyword evidence="2" id="KW-1185">Reference proteome</keyword>
<protein>
    <submittedName>
        <fullName evidence="1">Uncharacterized protein</fullName>
    </submittedName>
</protein>